<protein>
    <recommendedName>
        <fullName evidence="3">Pseudouridine synthase RsuA/RluA-like domain-containing protein</fullName>
    </recommendedName>
</protein>
<proteinExistence type="predicted"/>
<gene>
    <name evidence="1" type="ORF">TRAPUB_12396</name>
</gene>
<organism evidence="1 2">
    <name type="scientific">Trametes pubescens</name>
    <name type="common">White-rot fungus</name>
    <dbReference type="NCBI Taxonomy" id="154538"/>
    <lineage>
        <taxon>Eukaryota</taxon>
        <taxon>Fungi</taxon>
        <taxon>Dikarya</taxon>
        <taxon>Basidiomycota</taxon>
        <taxon>Agaricomycotina</taxon>
        <taxon>Agaricomycetes</taxon>
        <taxon>Polyporales</taxon>
        <taxon>Polyporaceae</taxon>
        <taxon>Trametes</taxon>
    </lineage>
</organism>
<keyword evidence="2" id="KW-1185">Reference proteome</keyword>
<evidence type="ECO:0008006" key="3">
    <source>
        <dbReference type="Google" id="ProtNLM"/>
    </source>
</evidence>
<evidence type="ECO:0000313" key="2">
    <source>
        <dbReference type="Proteomes" id="UP000184267"/>
    </source>
</evidence>
<dbReference type="AlphaFoldDB" id="A0A1M2VUA4"/>
<sequence>MNKPTVMRALKKATQRAKPAENNGYLLKQLKPQNLILYADKTVVAINKPRGLVCQPSRPINDRHFVPAFVAPNIYGPLKKFRLGLGAPIPSGFDAVCKAAQIELDVDQRSGGVWLDNHKVRGAGSEDYQKQRSISEKGDIEDAVSEIGGVWYGDRDQ</sequence>
<name>A0A1M2VUA4_TRAPU</name>
<dbReference type="EMBL" id="MNAD01000687">
    <property type="protein sequence ID" value="OJT11112.1"/>
    <property type="molecule type" value="Genomic_DNA"/>
</dbReference>
<dbReference type="STRING" id="154538.A0A1M2VUA4"/>
<dbReference type="Proteomes" id="UP000184267">
    <property type="component" value="Unassembled WGS sequence"/>
</dbReference>
<reference evidence="1 2" key="1">
    <citation type="submission" date="2016-10" db="EMBL/GenBank/DDBJ databases">
        <title>Genome sequence of the basidiomycete white-rot fungus Trametes pubescens.</title>
        <authorList>
            <person name="Makela M.R."/>
            <person name="Granchi Z."/>
            <person name="Peng M."/>
            <person name="De Vries R.P."/>
            <person name="Grigoriev I."/>
            <person name="Riley R."/>
            <person name="Hilden K."/>
        </authorList>
    </citation>
    <scope>NUCLEOTIDE SEQUENCE [LARGE SCALE GENOMIC DNA]</scope>
    <source>
        <strain evidence="1 2">FBCC735</strain>
    </source>
</reference>
<evidence type="ECO:0000313" key="1">
    <source>
        <dbReference type="EMBL" id="OJT11112.1"/>
    </source>
</evidence>
<comment type="caution">
    <text evidence="1">The sequence shown here is derived from an EMBL/GenBank/DDBJ whole genome shotgun (WGS) entry which is preliminary data.</text>
</comment>
<dbReference type="OrthoDB" id="428658at2759"/>
<accession>A0A1M2VUA4</accession>